<dbReference type="RefSeq" id="WP_091832095.1">
    <property type="nucleotide sequence ID" value="NZ_FNZK01000012.1"/>
</dbReference>
<dbReference type="PANTHER" id="PTHR43267:SF3">
    <property type="entry name" value="THIF PROTEIN"/>
    <property type="match status" value="1"/>
</dbReference>
<dbReference type="Gene3D" id="3.40.50.720">
    <property type="entry name" value="NAD(P)-binding Rossmann-like Domain"/>
    <property type="match status" value="1"/>
</dbReference>
<dbReference type="InterPro" id="IPR035985">
    <property type="entry name" value="Ubiquitin-activating_enz"/>
</dbReference>
<gene>
    <name evidence="2" type="ORF">SAMN05660742_11213</name>
</gene>
<dbReference type="GO" id="GO:0061504">
    <property type="term" value="P:cyclic threonylcarbamoyladenosine biosynthetic process"/>
    <property type="evidence" value="ECO:0007669"/>
    <property type="project" value="TreeGrafter"/>
</dbReference>
<dbReference type="AlphaFoldDB" id="A0A1H7AJ79"/>
<keyword evidence="2" id="KW-0548">Nucleotidyltransferase</keyword>
<dbReference type="GO" id="GO:0016779">
    <property type="term" value="F:nucleotidyltransferase activity"/>
    <property type="evidence" value="ECO:0007669"/>
    <property type="project" value="UniProtKB-KW"/>
</dbReference>
<evidence type="ECO:0000259" key="1">
    <source>
        <dbReference type="Pfam" id="PF00899"/>
    </source>
</evidence>
<dbReference type="NCBIfam" id="TIGR02354">
    <property type="entry name" value="thiF_fam2"/>
    <property type="match status" value="1"/>
</dbReference>
<accession>A0A1H7AJ79</accession>
<dbReference type="InterPro" id="IPR045886">
    <property type="entry name" value="ThiF/MoeB/HesA"/>
</dbReference>
<dbReference type="GO" id="GO:0008641">
    <property type="term" value="F:ubiquitin-like modifier activating enzyme activity"/>
    <property type="evidence" value="ECO:0007669"/>
    <property type="project" value="InterPro"/>
</dbReference>
<dbReference type="InterPro" id="IPR000594">
    <property type="entry name" value="ThiF_NAD_FAD-bd"/>
</dbReference>
<dbReference type="Proteomes" id="UP000199662">
    <property type="component" value="Unassembled WGS sequence"/>
</dbReference>
<evidence type="ECO:0000313" key="2">
    <source>
        <dbReference type="EMBL" id="SEJ62132.1"/>
    </source>
</evidence>
<dbReference type="Pfam" id="PF00899">
    <property type="entry name" value="ThiF"/>
    <property type="match status" value="1"/>
</dbReference>
<dbReference type="NCBIfam" id="NF006395">
    <property type="entry name" value="PRK08644.1"/>
    <property type="match status" value="1"/>
</dbReference>
<protein>
    <submittedName>
        <fullName evidence="2">Sulfur carrier protein ThiS adenylyltransferase</fullName>
    </submittedName>
</protein>
<dbReference type="InterPro" id="IPR012729">
    <property type="entry name" value="ThiF_fam2"/>
</dbReference>
<name>A0A1H7AJ79_9FIRM</name>
<evidence type="ECO:0000313" key="3">
    <source>
        <dbReference type="Proteomes" id="UP000199662"/>
    </source>
</evidence>
<dbReference type="PANTHER" id="PTHR43267">
    <property type="entry name" value="TRNA THREONYLCARBAMOYLADENOSINE DEHYDRATASE"/>
    <property type="match status" value="1"/>
</dbReference>
<keyword evidence="2" id="KW-0808">Transferase</keyword>
<sequence>MNAFEAGLKKYLSTEQIVKIQRTTVGVAGAGGLGSNCANMLVRSGFKKITIVDMDEIEASNLNRQNYFFKQVGTAKVEALAELLYKINPDLELNIINKKVGEANINELFHGCSILIEAFDKPAYKTLFVETFVGKKDFVVAVSGLAGFGNSDRIKTHKIRNDFYIVGDLTSGIDHFPPLAPGVTIAAAKQVDLVLEHVIG</sequence>
<proteinExistence type="predicted"/>
<organism evidence="2 3">
    <name type="scientific">Propionispira arboris</name>
    <dbReference type="NCBI Taxonomy" id="84035"/>
    <lineage>
        <taxon>Bacteria</taxon>
        <taxon>Bacillati</taxon>
        <taxon>Bacillota</taxon>
        <taxon>Negativicutes</taxon>
        <taxon>Selenomonadales</taxon>
        <taxon>Selenomonadaceae</taxon>
        <taxon>Propionispira</taxon>
    </lineage>
</organism>
<keyword evidence="3" id="KW-1185">Reference proteome</keyword>
<reference evidence="2 3" key="1">
    <citation type="submission" date="2016-10" db="EMBL/GenBank/DDBJ databases">
        <authorList>
            <person name="de Groot N.N."/>
        </authorList>
    </citation>
    <scope>NUCLEOTIDE SEQUENCE [LARGE SCALE GENOMIC DNA]</scope>
    <source>
        <strain evidence="2 3">DSM 2179</strain>
    </source>
</reference>
<dbReference type="GO" id="GO:0061503">
    <property type="term" value="F:tRNA threonylcarbamoyladenosine dehydratase"/>
    <property type="evidence" value="ECO:0007669"/>
    <property type="project" value="TreeGrafter"/>
</dbReference>
<dbReference type="STRING" id="84035.SAMN05660742_11213"/>
<dbReference type="EMBL" id="FNZK01000012">
    <property type="protein sequence ID" value="SEJ62132.1"/>
    <property type="molecule type" value="Genomic_DNA"/>
</dbReference>
<dbReference type="SUPFAM" id="SSF69572">
    <property type="entry name" value="Activating enzymes of the ubiquitin-like proteins"/>
    <property type="match status" value="1"/>
</dbReference>
<feature type="domain" description="THIF-type NAD/FAD binding fold" evidence="1">
    <location>
        <begin position="13"/>
        <end position="145"/>
    </location>
</feature>